<protein>
    <submittedName>
        <fullName evidence="2">Uncharacterized protein</fullName>
    </submittedName>
</protein>
<dbReference type="EMBL" id="CP003012">
    <property type="protein sequence ID" value="AEO69222.1"/>
    <property type="molecule type" value="Genomic_DNA"/>
</dbReference>
<sequence>MGIFRAASRVRRAEPMQAQAQAQAPKPRKPEQPRLPVSLPVCNLQSHLIAPAEGMDPGFSFLLSAGTGGPGRHCKPGSGSPSPRVAIPSALPTKAAGPSAPPGCRLQA</sequence>
<dbReference type="HOGENOM" id="CLU_2198817_0_0_1"/>
<dbReference type="AlphaFoldDB" id="G2RBQ1"/>
<reference evidence="2 3" key="1">
    <citation type="journal article" date="2011" name="Nat. Biotechnol.">
        <title>Comparative genomic analysis of the thermophilic biomass-degrading fungi Myceliophthora thermophila and Thielavia terrestris.</title>
        <authorList>
            <person name="Berka R.M."/>
            <person name="Grigoriev I.V."/>
            <person name="Otillar R."/>
            <person name="Salamov A."/>
            <person name="Grimwood J."/>
            <person name="Reid I."/>
            <person name="Ishmael N."/>
            <person name="John T."/>
            <person name="Darmond C."/>
            <person name="Moisan M.-C."/>
            <person name="Henrissat B."/>
            <person name="Coutinho P.M."/>
            <person name="Lombard V."/>
            <person name="Natvig D.O."/>
            <person name="Lindquist E."/>
            <person name="Schmutz J."/>
            <person name="Lucas S."/>
            <person name="Harris P."/>
            <person name="Powlowski J."/>
            <person name="Bellemare A."/>
            <person name="Taylor D."/>
            <person name="Butler G."/>
            <person name="de Vries R.P."/>
            <person name="Allijn I.E."/>
            <person name="van den Brink J."/>
            <person name="Ushinsky S."/>
            <person name="Storms R."/>
            <person name="Powell A.J."/>
            <person name="Paulsen I.T."/>
            <person name="Elbourne L.D.H."/>
            <person name="Baker S.E."/>
            <person name="Magnuson J."/>
            <person name="LaBoissiere S."/>
            <person name="Clutterbuck A.J."/>
            <person name="Martinez D."/>
            <person name="Wogulis M."/>
            <person name="de Leon A.L."/>
            <person name="Rey M.W."/>
            <person name="Tsang A."/>
        </authorList>
    </citation>
    <scope>NUCLEOTIDE SEQUENCE [LARGE SCALE GENOMIC DNA]</scope>
    <source>
        <strain evidence="3">ATCC 38088 / NRRL 8126</strain>
    </source>
</reference>
<evidence type="ECO:0000313" key="2">
    <source>
        <dbReference type="EMBL" id="AEO69222.1"/>
    </source>
</evidence>
<proteinExistence type="predicted"/>
<accession>G2RBQ1</accession>
<dbReference type="KEGG" id="ttt:THITE_2119378"/>
<name>G2RBQ1_THETT</name>
<evidence type="ECO:0000313" key="3">
    <source>
        <dbReference type="Proteomes" id="UP000008181"/>
    </source>
</evidence>
<organism evidence="2 3">
    <name type="scientific">Thermothielavioides terrestris (strain ATCC 38088 / NRRL 8126)</name>
    <name type="common">Thielavia terrestris</name>
    <dbReference type="NCBI Taxonomy" id="578455"/>
    <lineage>
        <taxon>Eukaryota</taxon>
        <taxon>Fungi</taxon>
        <taxon>Dikarya</taxon>
        <taxon>Ascomycota</taxon>
        <taxon>Pezizomycotina</taxon>
        <taxon>Sordariomycetes</taxon>
        <taxon>Sordariomycetidae</taxon>
        <taxon>Sordariales</taxon>
        <taxon>Chaetomiaceae</taxon>
        <taxon>Thermothielavioides</taxon>
        <taxon>Thermothielavioides terrestris</taxon>
    </lineage>
</organism>
<dbReference type="RefSeq" id="XP_003655558.1">
    <property type="nucleotide sequence ID" value="XM_003655510.1"/>
</dbReference>
<feature type="region of interest" description="Disordered" evidence="1">
    <location>
        <begin position="1"/>
        <end position="38"/>
    </location>
</feature>
<gene>
    <name evidence="2" type="ORF">THITE_2119378</name>
</gene>
<dbReference type="GeneID" id="11524100"/>
<feature type="region of interest" description="Disordered" evidence="1">
    <location>
        <begin position="62"/>
        <end position="108"/>
    </location>
</feature>
<dbReference type="Proteomes" id="UP000008181">
    <property type="component" value="Chromosome 4"/>
</dbReference>
<keyword evidence="3" id="KW-1185">Reference proteome</keyword>
<feature type="compositionally biased region" description="Low complexity" evidence="1">
    <location>
        <begin position="15"/>
        <end position="25"/>
    </location>
</feature>
<evidence type="ECO:0000256" key="1">
    <source>
        <dbReference type="SAM" id="MobiDB-lite"/>
    </source>
</evidence>